<dbReference type="SUPFAM" id="SSF46785">
    <property type="entry name" value="Winged helix' DNA-binding domain"/>
    <property type="match status" value="1"/>
</dbReference>
<dbReference type="PANTHER" id="PTHR30537:SF26">
    <property type="entry name" value="GLYCINE CLEAVAGE SYSTEM TRANSCRIPTIONAL ACTIVATOR"/>
    <property type="match status" value="1"/>
</dbReference>
<dbReference type="InterPro" id="IPR005119">
    <property type="entry name" value="LysR_subst-bd"/>
</dbReference>
<gene>
    <name evidence="6" type="ORF">C8N34_11522</name>
</gene>
<comment type="caution">
    <text evidence="6">The sequence shown here is derived from an EMBL/GenBank/DDBJ whole genome shotgun (WGS) entry which is preliminary data.</text>
</comment>
<organism evidence="6 7">
    <name type="scientific">Gemmobacter caeni</name>
    <dbReference type="NCBI Taxonomy" id="589035"/>
    <lineage>
        <taxon>Bacteria</taxon>
        <taxon>Pseudomonadati</taxon>
        <taxon>Pseudomonadota</taxon>
        <taxon>Alphaproteobacteria</taxon>
        <taxon>Rhodobacterales</taxon>
        <taxon>Paracoccaceae</taxon>
        <taxon>Gemmobacter</taxon>
    </lineage>
</organism>
<evidence type="ECO:0000313" key="6">
    <source>
        <dbReference type="EMBL" id="PTX46767.1"/>
    </source>
</evidence>
<keyword evidence="7" id="KW-1185">Reference proteome</keyword>
<proteinExistence type="inferred from homology"/>
<dbReference type="Pfam" id="PF03466">
    <property type="entry name" value="LysR_substrate"/>
    <property type="match status" value="1"/>
</dbReference>
<keyword evidence="4" id="KW-0804">Transcription</keyword>
<dbReference type="InterPro" id="IPR000847">
    <property type="entry name" value="LysR_HTH_N"/>
</dbReference>
<evidence type="ECO:0000313" key="7">
    <source>
        <dbReference type="Proteomes" id="UP000244224"/>
    </source>
</evidence>
<dbReference type="GO" id="GO:0006351">
    <property type="term" value="P:DNA-templated transcription"/>
    <property type="evidence" value="ECO:0007669"/>
    <property type="project" value="TreeGrafter"/>
</dbReference>
<dbReference type="PRINTS" id="PR00039">
    <property type="entry name" value="HTHLYSR"/>
</dbReference>
<dbReference type="OrthoDB" id="9813056at2"/>
<dbReference type="PANTHER" id="PTHR30537">
    <property type="entry name" value="HTH-TYPE TRANSCRIPTIONAL REGULATOR"/>
    <property type="match status" value="1"/>
</dbReference>
<dbReference type="EMBL" id="QBKP01000015">
    <property type="protein sequence ID" value="PTX46767.1"/>
    <property type="molecule type" value="Genomic_DNA"/>
</dbReference>
<reference evidence="6 7" key="1">
    <citation type="submission" date="2018-04" db="EMBL/GenBank/DDBJ databases">
        <title>Genomic Encyclopedia of Archaeal and Bacterial Type Strains, Phase II (KMG-II): from individual species to whole genera.</title>
        <authorList>
            <person name="Goeker M."/>
        </authorList>
    </citation>
    <scope>NUCLEOTIDE SEQUENCE [LARGE SCALE GENOMIC DNA]</scope>
    <source>
        <strain evidence="6 7">DSM 21823</strain>
    </source>
</reference>
<dbReference type="Pfam" id="PF00126">
    <property type="entry name" value="HTH_1"/>
    <property type="match status" value="1"/>
</dbReference>
<evidence type="ECO:0000256" key="1">
    <source>
        <dbReference type="ARBA" id="ARBA00009437"/>
    </source>
</evidence>
<sequence>MQLDPAALRVIEAVARHGSLTRAGAALGLSQPAISYQLRRAEDHLGVALFTRGRGGCLPTPAGEVLLRALLPALAQIDAALAEVSGLARAPALRILTDFGFAGLWLMPRLARFRSLHPGIEVQITASQENRAPQAGEVAIRFAQQGDLAEGAWLLMPERVVPVCAPGFLDAQGPLDTPALLAQAVLLHLDAPAEARWFTWAGWFADQGIARPRRSGELGMNTYDFVVQAALAGQGVALGWLPLIAPHLASGALVPLGPEILRAESGYWVETRGAATAAQAALADWLRSEARHGS</sequence>
<dbReference type="GO" id="GO:0043565">
    <property type="term" value="F:sequence-specific DNA binding"/>
    <property type="evidence" value="ECO:0007669"/>
    <property type="project" value="TreeGrafter"/>
</dbReference>
<dbReference type="Proteomes" id="UP000244224">
    <property type="component" value="Unassembled WGS sequence"/>
</dbReference>
<accession>A0A2T6ASH5</accession>
<keyword evidence="3" id="KW-0238">DNA-binding</keyword>
<dbReference type="InterPro" id="IPR036388">
    <property type="entry name" value="WH-like_DNA-bd_sf"/>
</dbReference>
<evidence type="ECO:0000256" key="2">
    <source>
        <dbReference type="ARBA" id="ARBA00023015"/>
    </source>
</evidence>
<dbReference type="InterPro" id="IPR036390">
    <property type="entry name" value="WH_DNA-bd_sf"/>
</dbReference>
<evidence type="ECO:0000256" key="4">
    <source>
        <dbReference type="ARBA" id="ARBA00023163"/>
    </source>
</evidence>
<name>A0A2T6ASH5_9RHOB</name>
<evidence type="ECO:0000256" key="3">
    <source>
        <dbReference type="ARBA" id="ARBA00023125"/>
    </source>
</evidence>
<feature type="domain" description="HTH lysR-type" evidence="5">
    <location>
        <begin position="3"/>
        <end position="60"/>
    </location>
</feature>
<dbReference type="Gene3D" id="1.10.10.10">
    <property type="entry name" value="Winged helix-like DNA-binding domain superfamily/Winged helix DNA-binding domain"/>
    <property type="match status" value="1"/>
</dbReference>
<evidence type="ECO:0000259" key="5">
    <source>
        <dbReference type="PROSITE" id="PS50931"/>
    </source>
</evidence>
<dbReference type="AlphaFoldDB" id="A0A2T6ASH5"/>
<dbReference type="GO" id="GO:0003700">
    <property type="term" value="F:DNA-binding transcription factor activity"/>
    <property type="evidence" value="ECO:0007669"/>
    <property type="project" value="InterPro"/>
</dbReference>
<comment type="similarity">
    <text evidence="1">Belongs to the LysR transcriptional regulatory family.</text>
</comment>
<protein>
    <submittedName>
        <fullName evidence="6">Putative choline sulfate-utilization transcription factor</fullName>
    </submittedName>
</protein>
<dbReference type="SUPFAM" id="SSF53850">
    <property type="entry name" value="Periplasmic binding protein-like II"/>
    <property type="match status" value="1"/>
</dbReference>
<keyword evidence="2" id="KW-0805">Transcription regulation</keyword>
<dbReference type="InterPro" id="IPR058163">
    <property type="entry name" value="LysR-type_TF_proteobact-type"/>
</dbReference>
<dbReference type="PROSITE" id="PS50931">
    <property type="entry name" value="HTH_LYSR"/>
    <property type="match status" value="1"/>
</dbReference>
<dbReference type="Gene3D" id="3.40.190.10">
    <property type="entry name" value="Periplasmic binding protein-like II"/>
    <property type="match status" value="2"/>
</dbReference>
<dbReference type="RefSeq" id="WP_108130117.1">
    <property type="nucleotide sequence ID" value="NZ_QBKP01000015.1"/>
</dbReference>